<feature type="compositionally biased region" description="Acidic residues" evidence="1">
    <location>
        <begin position="335"/>
        <end position="347"/>
    </location>
</feature>
<dbReference type="KEGG" id="hss:J7656_04375"/>
<feature type="domain" description="DUF7115" evidence="2">
    <location>
        <begin position="1"/>
        <end position="107"/>
    </location>
</feature>
<dbReference type="OrthoDB" id="307384at2157"/>
<evidence type="ECO:0000313" key="3">
    <source>
        <dbReference type="EMBL" id="QUO48595.1"/>
    </source>
</evidence>
<evidence type="ECO:0000256" key="1">
    <source>
        <dbReference type="SAM" id="MobiDB-lite"/>
    </source>
</evidence>
<sequence length="462" mass="47471">MSLPELLAATVGDEDVVAEVPLGGDDRLAVTPTRTLVFRGDGLLSDESVDEYGHDVERIEVSTGRRKAKITLGYGLDGDETLSVPSKRVDDVLHPILAGVLSASGVTGPGETVVRTFRFSELTLIVTSERLVKHVGSAVWDAEFEEFHYEDLTGLDFEEGTVATAVVLVHDGRSERFKAPNESARAVRETLADAVCSFHGVDSLEEFRVAAAETEESAPDAEASGTTDFGEGPDPLSASPAADAEADADGPETELDGATGAADPTAESAPSSATDDAADPGAAASQSAESAVESVSESSEANDDDPLGADPLATDASVDDATADPLDDPTATESPDADATDPLDADATEPASAAEGIEQEAGDESASAVNAEALSTDAAGAESATGDPVTDSEVVAPDADADGPVPGDDAFDGSPFESAGVEDADLASEVAALRRTVEAQSERLDRQSALIEQLIEELRRGR</sequence>
<feature type="region of interest" description="Disordered" evidence="1">
    <location>
        <begin position="211"/>
        <end position="422"/>
    </location>
</feature>
<dbReference type="Proteomes" id="UP000679341">
    <property type="component" value="Chromosome"/>
</dbReference>
<dbReference type="Pfam" id="PF23428">
    <property type="entry name" value="DUF7115"/>
    <property type="match status" value="1"/>
</dbReference>
<name>A0A8T8LP64_9EURY</name>
<feature type="compositionally biased region" description="Low complexity" evidence="1">
    <location>
        <begin position="232"/>
        <end position="243"/>
    </location>
</feature>
<feature type="compositionally biased region" description="Acidic residues" evidence="1">
    <location>
        <begin position="244"/>
        <end position="255"/>
    </location>
</feature>
<dbReference type="AlphaFoldDB" id="A0A8T8LP64"/>
<evidence type="ECO:0000259" key="2">
    <source>
        <dbReference type="Pfam" id="PF23428"/>
    </source>
</evidence>
<feature type="compositionally biased region" description="Low complexity" evidence="1">
    <location>
        <begin position="394"/>
        <end position="408"/>
    </location>
</feature>
<dbReference type="EMBL" id="CP073695">
    <property type="protein sequence ID" value="QUO48595.1"/>
    <property type="molecule type" value="Genomic_DNA"/>
</dbReference>
<reference evidence="3 4" key="1">
    <citation type="submission" date="2021-03" db="EMBL/GenBank/DDBJ databases">
        <title>Halorubrum sodomense MBLA0099, Whole genome shotgun sequencing.</title>
        <authorList>
            <person name="Seo M.-J."/>
            <person name="Cho E.-S."/>
            <person name="Hwang C.Y."/>
        </authorList>
    </citation>
    <scope>NUCLEOTIDE SEQUENCE [LARGE SCALE GENOMIC DNA]</scope>
    <source>
        <strain evidence="3 4">MBLA0099</strain>
    </source>
</reference>
<organism evidence="3 4">
    <name type="scientific">Halorubrum ruber</name>
    <dbReference type="NCBI Taxonomy" id="2982524"/>
    <lineage>
        <taxon>Archaea</taxon>
        <taxon>Methanobacteriati</taxon>
        <taxon>Methanobacteriota</taxon>
        <taxon>Stenosarchaea group</taxon>
        <taxon>Halobacteria</taxon>
        <taxon>Halobacteriales</taxon>
        <taxon>Haloferacaceae</taxon>
        <taxon>Halorubrum</taxon>
    </lineage>
</organism>
<keyword evidence="4" id="KW-1185">Reference proteome</keyword>
<feature type="compositionally biased region" description="Low complexity" evidence="1">
    <location>
        <begin position="261"/>
        <end position="299"/>
    </location>
</feature>
<proteinExistence type="predicted"/>
<dbReference type="GeneID" id="64826749"/>
<evidence type="ECO:0000313" key="4">
    <source>
        <dbReference type="Proteomes" id="UP000679341"/>
    </source>
</evidence>
<dbReference type="RefSeq" id="WP_017344077.1">
    <property type="nucleotide sequence ID" value="NZ_CP073695.1"/>
</dbReference>
<accession>A0A8T8LP64</accession>
<feature type="compositionally biased region" description="Acidic residues" evidence="1">
    <location>
        <begin position="317"/>
        <end position="327"/>
    </location>
</feature>
<gene>
    <name evidence="3" type="ORF">J7656_04375</name>
</gene>
<dbReference type="InterPro" id="IPR055539">
    <property type="entry name" value="DUF7115"/>
</dbReference>
<protein>
    <recommendedName>
        <fullName evidence="2">DUF7115 domain-containing protein</fullName>
    </recommendedName>
</protein>